<feature type="compositionally biased region" description="Basic and acidic residues" evidence="1">
    <location>
        <begin position="55"/>
        <end position="78"/>
    </location>
</feature>
<reference evidence="2" key="1">
    <citation type="submission" date="2022-03" db="EMBL/GenBank/DDBJ databases">
        <authorList>
            <person name="Tunstrom K."/>
        </authorList>
    </citation>
    <scope>NUCLEOTIDE SEQUENCE</scope>
</reference>
<dbReference type="EMBL" id="CAKOGL010000004">
    <property type="protein sequence ID" value="CAH2085483.1"/>
    <property type="molecule type" value="Genomic_DNA"/>
</dbReference>
<gene>
    <name evidence="2" type="ORF">EEDITHA_LOCUS1955</name>
</gene>
<dbReference type="Proteomes" id="UP001153954">
    <property type="component" value="Unassembled WGS sequence"/>
</dbReference>
<dbReference type="AlphaFoldDB" id="A0AAU9TET6"/>
<protein>
    <submittedName>
        <fullName evidence="2">Uncharacterized protein</fullName>
    </submittedName>
</protein>
<name>A0AAU9TET6_EUPED</name>
<comment type="caution">
    <text evidence="2">The sequence shown here is derived from an EMBL/GenBank/DDBJ whole genome shotgun (WGS) entry which is preliminary data.</text>
</comment>
<organism evidence="2 3">
    <name type="scientific">Euphydryas editha</name>
    <name type="common">Edith's checkerspot</name>
    <dbReference type="NCBI Taxonomy" id="104508"/>
    <lineage>
        <taxon>Eukaryota</taxon>
        <taxon>Metazoa</taxon>
        <taxon>Ecdysozoa</taxon>
        <taxon>Arthropoda</taxon>
        <taxon>Hexapoda</taxon>
        <taxon>Insecta</taxon>
        <taxon>Pterygota</taxon>
        <taxon>Neoptera</taxon>
        <taxon>Endopterygota</taxon>
        <taxon>Lepidoptera</taxon>
        <taxon>Glossata</taxon>
        <taxon>Ditrysia</taxon>
        <taxon>Papilionoidea</taxon>
        <taxon>Nymphalidae</taxon>
        <taxon>Nymphalinae</taxon>
        <taxon>Euphydryas</taxon>
    </lineage>
</organism>
<feature type="region of interest" description="Disordered" evidence="1">
    <location>
        <begin position="41"/>
        <end position="129"/>
    </location>
</feature>
<evidence type="ECO:0000256" key="1">
    <source>
        <dbReference type="SAM" id="MobiDB-lite"/>
    </source>
</evidence>
<evidence type="ECO:0000313" key="3">
    <source>
        <dbReference type="Proteomes" id="UP001153954"/>
    </source>
</evidence>
<accession>A0AAU9TET6</accession>
<feature type="compositionally biased region" description="Basic and acidic residues" evidence="1">
    <location>
        <begin position="118"/>
        <end position="129"/>
    </location>
</feature>
<keyword evidence="3" id="KW-1185">Reference proteome</keyword>
<sequence length="129" mass="14216">MWCVLAANVPDEEKELKLRSSADSMLETNGTALLQIGNFKGSENLNKKRLSRRSVRAESSSKSEENVDDKVEKGDHGTQNRQSDLSDDADSSDSDGNRGISTKGLIPEDFEPESNPNIHERYSKDSGSE</sequence>
<evidence type="ECO:0000313" key="2">
    <source>
        <dbReference type="EMBL" id="CAH2085483.1"/>
    </source>
</evidence>
<proteinExistence type="predicted"/>